<dbReference type="InParanoid" id="E9FYG3"/>
<dbReference type="InterPro" id="IPR016444">
    <property type="entry name" value="Synaptobrevin/VAMP"/>
</dbReference>
<feature type="domain" description="V-SNARE coiled-coil homology" evidence="3">
    <location>
        <begin position="31"/>
        <end position="91"/>
    </location>
</feature>
<organism evidence="4 5">
    <name type="scientific">Daphnia pulex</name>
    <name type="common">Water flea</name>
    <dbReference type="NCBI Taxonomy" id="6669"/>
    <lineage>
        <taxon>Eukaryota</taxon>
        <taxon>Metazoa</taxon>
        <taxon>Ecdysozoa</taxon>
        <taxon>Arthropoda</taxon>
        <taxon>Crustacea</taxon>
        <taxon>Branchiopoda</taxon>
        <taxon>Diplostraca</taxon>
        <taxon>Cladocera</taxon>
        <taxon>Anomopoda</taxon>
        <taxon>Daphniidae</taxon>
        <taxon>Daphnia</taxon>
    </lineage>
</organism>
<keyword evidence="5" id="KW-1185">Reference proteome</keyword>
<keyword evidence="2" id="KW-0812">Transmembrane</keyword>
<evidence type="ECO:0000313" key="4">
    <source>
        <dbReference type="EMBL" id="EFX87773.1"/>
    </source>
</evidence>
<dbReference type="eggNOG" id="KOG0860">
    <property type="taxonomic scope" value="Eukaryota"/>
</dbReference>
<reference evidence="4 5" key="1">
    <citation type="journal article" date="2011" name="Science">
        <title>The ecoresponsive genome of Daphnia pulex.</title>
        <authorList>
            <person name="Colbourne J.K."/>
            <person name="Pfrender M.E."/>
            <person name="Gilbert D."/>
            <person name="Thomas W.K."/>
            <person name="Tucker A."/>
            <person name="Oakley T.H."/>
            <person name="Tokishita S."/>
            <person name="Aerts A."/>
            <person name="Arnold G.J."/>
            <person name="Basu M.K."/>
            <person name="Bauer D.J."/>
            <person name="Caceres C.E."/>
            <person name="Carmel L."/>
            <person name="Casola C."/>
            <person name="Choi J.H."/>
            <person name="Detter J.C."/>
            <person name="Dong Q."/>
            <person name="Dusheyko S."/>
            <person name="Eads B.D."/>
            <person name="Frohlich T."/>
            <person name="Geiler-Samerotte K.A."/>
            <person name="Gerlach D."/>
            <person name="Hatcher P."/>
            <person name="Jogdeo S."/>
            <person name="Krijgsveld J."/>
            <person name="Kriventseva E.V."/>
            <person name="Kultz D."/>
            <person name="Laforsch C."/>
            <person name="Lindquist E."/>
            <person name="Lopez J."/>
            <person name="Manak J.R."/>
            <person name="Muller J."/>
            <person name="Pangilinan J."/>
            <person name="Patwardhan R.P."/>
            <person name="Pitluck S."/>
            <person name="Pritham E.J."/>
            <person name="Rechtsteiner A."/>
            <person name="Rho M."/>
            <person name="Rogozin I.B."/>
            <person name="Sakarya O."/>
            <person name="Salamov A."/>
            <person name="Schaack S."/>
            <person name="Shapiro H."/>
            <person name="Shiga Y."/>
            <person name="Skalitzky C."/>
            <person name="Smith Z."/>
            <person name="Souvorov A."/>
            <person name="Sung W."/>
            <person name="Tang Z."/>
            <person name="Tsuchiya D."/>
            <person name="Tu H."/>
            <person name="Vos H."/>
            <person name="Wang M."/>
            <person name="Wolf Y.I."/>
            <person name="Yamagata H."/>
            <person name="Yamada T."/>
            <person name="Ye Y."/>
            <person name="Shaw J.R."/>
            <person name="Andrews J."/>
            <person name="Crease T.J."/>
            <person name="Tang H."/>
            <person name="Lucas S.M."/>
            <person name="Robertson H.M."/>
            <person name="Bork P."/>
            <person name="Koonin E.V."/>
            <person name="Zdobnov E.M."/>
            <person name="Grigoriev I.V."/>
            <person name="Lynch M."/>
            <person name="Boore J.L."/>
        </authorList>
    </citation>
    <scope>NUCLEOTIDE SEQUENCE [LARGE SCALE GENOMIC DNA]</scope>
</reference>
<dbReference type="PROSITE" id="PS50892">
    <property type="entry name" value="V_SNARE"/>
    <property type="match status" value="1"/>
</dbReference>
<dbReference type="PANTHER" id="PTHR45701">
    <property type="entry name" value="SYNAPTOBREVIN FAMILY MEMBER"/>
    <property type="match status" value="1"/>
</dbReference>
<evidence type="ECO:0000256" key="2">
    <source>
        <dbReference type="SAM" id="Phobius"/>
    </source>
</evidence>
<dbReference type="GO" id="GO:0006906">
    <property type="term" value="P:vesicle fusion"/>
    <property type="evidence" value="ECO:0000318"/>
    <property type="project" value="GO_Central"/>
</dbReference>
<keyword evidence="2" id="KW-0472">Membrane</keyword>
<keyword evidence="2" id="KW-1133">Transmembrane helix</keyword>
<dbReference type="GO" id="GO:0031201">
    <property type="term" value="C:SNARE complex"/>
    <property type="evidence" value="ECO:0000318"/>
    <property type="project" value="GO_Central"/>
</dbReference>
<dbReference type="AlphaFoldDB" id="E9FYG3"/>
<dbReference type="KEGG" id="dpx:DAPPUDRAFT_442639"/>
<dbReference type="OrthoDB" id="190375at2759"/>
<dbReference type="GO" id="GO:0019905">
    <property type="term" value="F:syntaxin binding"/>
    <property type="evidence" value="ECO:0000318"/>
    <property type="project" value="GO_Central"/>
</dbReference>
<dbReference type="EMBL" id="GL732527">
    <property type="protein sequence ID" value="EFX87773.1"/>
    <property type="molecule type" value="Genomic_DNA"/>
</dbReference>
<dbReference type="STRING" id="6669.E9FYG3"/>
<evidence type="ECO:0000259" key="3">
    <source>
        <dbReference type="PROSITE" id="PS50892"/>
    </source>
</evidence>
<proteinExistence type="predicted"/>
<dbReference type="SUPFAM" id="SSF58038">
    <property type="entry name" value="SNARE fusion complex"/>
    <property type="match status" value="1"/>
</dbReference>
<evidence type="ECO:0000313" key="5">
    <source>
        <dbReference type="Proteomes" id="UP000000305"/>
    </source>
</evidence>
<evidence type="ECO:0000256" key="1">
    <source>
        <dbReference type="PROSITE-ProRule" id="PRU00290"/>
    </source>
</evidence>
<dbReference type="GO" id="GO:0005484">
    <property type="term" value="F:SNAP receptor activity"/>
    <property type="evidence" value="ECO:0000318"/>
    <property type="project" value="GO_Central"/>
</dbReference>
<protein>
    <recommendedName>
        <fullName evidence="3">V-SNARE coiled-coil homology domain-containing protein</fullName>
    </recommendedName>
</protein>
<dbReference type="Proteomes" id="UP000000305">
    <property type="component" value="Unassembled WGS sequence"/>
</dbReference>
<name>E9FYG3_DAPPU</name>
<keyword evidence="1" id="KW-0175">Coiled coil</keyword>
<sequence>MAEAAEGAVGVAQLTVTAGPGQQLSNRLPSQLEQTQRQVDEVVQVMRKNLESIAAREDHLNELEMRAATLETQAQEFHVHTAQIQRKMWFKDLKWTIIAVATVTTIIVIVVVTLAVKLSGN</sequence>
<feature type="transmembrane region" description="Helical" evidence="2">
    <location>
        <begin position="95"/>
        <end position="116"/>
    </location>
</feature>
<accession>E9FYG3</accession>
<dbReference type="Gene3D" id="1.20.5.110">
    <property type="match status" value="1"/>
</dbReference>
<dbReference type="InterPro" id="IPR042855">
    <property type="entry name" value="V_SNARE_CC"/>
</dbReference>
<dbReference type="InterPro" id="IPR001388">
    <property type="entry name" value="Synaptobrevin-like"/>
</dbReference>
<dbReference type="GO" id="GO:0005886">
    <property type="term" value="C:plasma membrane"/>
    <property type="evidence" value="ECO:0000318"/>
    <property type="project" value="GO_Central"/>
</dbReference>
<dbReference type="Pfam" id="PF00957">
    <property type="entry name" value="Synaptobrevin"/>
    <property type="match status" value="1"/>
</dbReference>
<dbReference type="PRINTS" id="PR00219">
    <property type="entry name" value="SYNAPTOBREVN"/>
</dbReference>
<gene>
    <name evidence="4" type="ORF">DAPPUDRAFT_442639</name>
</gene>
<dbReference type="HOGENOM" id="CLU_064620_4_0_1"/>